<dbReference type="AlphaFoldDB" id="A0AAV7L5W7"/>
<evidence type="ECO:0000313" key="2">
    <source>
        <dbReference type="Proteomes" id="UP001066276"/>
    </source>
</evidence>
<accession>A0AAV7L5W7</accession>
<sequence>MRVAASVTWIITGSMAEVCASLAAMGNPRCGGGLRITSLRRRFAHHWLRWVTLAAAEVCASLAAMGNPRCGGGLRITGCDELPSLRRRFAHHWLR</sequence>
<protein>
    <recommendedName>
        <fullName evidence="3">Secreted protein</fullName>
    </recommendedName>
</protein>
<evidence type="ECO:0008006" key="3">
    <source>
        <dbReference type="Google" id="ProtNLM"/>
    </source>
</evidence>
<name>A0AAV7L5W7_PLEWA</name>
<gene>
    <name evidence="1" type="ORF">NDU88_000260</name>
</gene>
<evidence type="ECO:0000313" key="1">
    <source>
        <dbReference type="EMBL" id="KAJ1087066.1"/>
    </source>
</evidence>
<dbReference type="Proteomes" id="UP001066276">
    <property type="component" value="Chromosome 11"/>
</dbReference>
<proteinExistence type="predicted"/>
<organism evidence="1 2">
    <name type="scientific">Pleurodeles waltl</name>
    <name type="common">Iberian ribbed newt</name>
    <dbReference type="NCBI Taxonomy" id="8319"/>
    <lineage>
        <taxon>Eukaryota</taxon>
        <taxon>Metazoa</taxon>
        <taxon>Chordata</taxon>
        <taxon>Craniata</taxon>
        <taxon>Vertebrata</taxon>
        <taxon>Euteleostomi</taxon>
        <taxon>Amphibia</taxon>
        <taxon>Batrachia</taxon>
        <taxon>Caudata</taxon>
        <taxon>Salamandroidea</taxon>
        <taxon>Salamandridae</taxon>
        <taxon>Pleurodelinae</taxon>
        <taxon>Pleurodeles</taxon>
    </lineage>
</organism>
<dbReference type="EMBL" id="JANPWB010000015">
    <property type="protein sequence ID" value="KAJ1087066.1"/>
    <property type="molecule type" value="Genomic_DNA"/>
</dbReference>
<comment type="caution">
    <text evidence="1">The sequence shown here is derived from an EMBL/GenBank/DDBJ whole genome shotgun (WGS) entry which is preliminary data.</text>
</comment>
<reference evidence="1" key="1">
    <citation type="journal article" date="2022" name="bioRxiv">
        <title>Sequencing and chromosome-scale assembly of the giantPleurodeles waltlgenome.</title>
        <authorList>
            <person name="Brown T."/>
            <person name="Elewa A."/>
            <person name="Iarovenko S."/>
            <person name="Subramanian E."/>
            <person name="Araus A.J."/>
            <person name="Petzold A."/>
            <person name="Susuki M."/>
            <person name="Suzuki K.-i.T."/>
            <person name="Hayashi T."/>
            <person name="Toyoda A."/>
            <person name="Oliveira C."/>
            <person name="Osipova E."/>
            <person name="Leigh N.D."/>
            <person name="Simon A."/>
            <person name="Yun M.H."/>
        </authorList>
    </citation>
    <scope>NUCLEOTIDE SEQUENCE</scope>
    <source>
        <strain evidence="1">20211129_DDA</strain>
        <tissue evidence="1">Liver</tissue>
    </source>
</reference>
<keyword evidence="2" id="KW-1185">Reference proteome</keyword>